<dbReference type="EMBL" id="JBFOHK010000001">
    <property type="protein sequence ID" value="MEW9571339.1"/>
    <property type="molecule type" value="Genomic_DNA"/>
</dbReference>
<organism evidence="10 11">
    <name type="scientific">Rhodanobacter lycopersici</name>
    <dbReference type="NCBI Taxonomy" id="3162487"/>
    <lineage>
        <taxon>Bacteria</taxon>
        <taxon>Pseudomonadati</taxon>
        <taxon>Pseudomonadota</taxon>
        <taxon>Gammaproteobacteria</taxon>
        <taxon>Lysobacterales</taxon>
        <taxon>Rhodanobacteraceae</taxon>
        <taxon>Rhodanobacter</taxon>
    </lineage>
</organism>
<keyword evidence="2 6" id="KW-0349">Heme</keyword>
<evidence type="ECO:0000256" key="3">
    <source>
        <dbReference type="ARBA" id="ARBA00022723"/>
    </source>
</evidence>
<dbReference type="PANTHER" id="PTHR33751">
    <property type="entry name" value="CBB3-TYPE CYTOCHROME C OXIDASE SUBUNIT FIXP"/>
    <property type="match status" value="1"/>
</dbReference>
<evidence type="ECO:0000256" key="6">
    <source>
        <dbReference type="PROSITE-ProRule" id="PRU00433"/>
    </source>
</evidence>
<keyword evidence="1" id="KW-0813">Transport</keyword>
<dbReference type="InterPro" id="IPR009056">
    <property type="entry name" value="Cyt_c-like_dom"/>
</dbReference>
<feature type="domain" description="Cytochrome c" evidence="9">
    <location>
        <begin position="93"/>
        <end position="183"/>
    </location>
</feature>
<evidence type="ECO:0000256" key="1">
    <source>
        <dbReference type="ARBA" id="ARBA00022448"/>
    </source>
</evidence>
<keyword evidence="3 6" id="KW-0479">Metal-binding</keyword>
<feature type="compositionally biased region" description="Pro residues" evidence="7">
    <location>
        <begin position="46"/>
        <end position="62"/>
    </location>
</feature>
<evidence type="ECO:0000256" key="2">
    <source>
        <dbReference type="ARBA" id="ARBA00022617"/>
    </source>
</evidence>
<keyword evidence="4" id="KW-0249">Electron transport</keyword>
<evidence type="ECO:0000259" key="9">
    <source>
        <dbReference type="PROSITE" id="PS51007"/>
    </source>
</evidence>
<feature type="domain" description="Cytochrome c" evidence="9">
    <location>
        <begin position="247"/>
        <end position="334"/>
    </location>
</feature>
<dbReference type="RefSeq" id="WP_367853381.1">
    <property type="nucleotide sequence ID" value="NZ_JBFOHK010000001.1"/>
</dbReference>
<gene>
    <name evidence="10" type="ORF">ABQJ54_06225</name>
</gene>
<evidence type="ECO:0000256" key="5">
    <source>
        <dbReference type="ARBA" id="ARBA00023004"/>
    </source>
</evidence>
<name>A0ABV3QCM8_9GAMM</name>
<comment type="caution">
    <text evidence="10">The sequence shown here is derived from an EMBL/GenBank/DDBJ whole genome shotgun (WGS) entry which is preliminary data.</text>
</comment>
<keyword evidence="5 6" id="KW-0408">Iron</keyword>
<dbReference type="PROSITE" id="PS51007">
    <property type="entry name" value="CYTC"/>
    <property type="match status" value="2"/>
</dbReference>
<evidence type="ECO:0000256" key="4">
    <source>
        <dbReference type="ARBA" id="ARBA00022982"/>
    </source>
</evidence>
<evidence type="ECO:0000256" key="8">
    <source>
        <dbReference type="SAM" id="SignalP"/>
    </source>
</evidence>
<sequence>MTQLAVCLGVAAWLSMPGVAAAARSAPPAKPDAGIRAAETWAFLAAPPPDPHAPKPATPPDPDGVRHVPGSARSYTNAQIDHGLLGVPDWFPQDHPPMPHVVAYGREPAKACGYCHLPDGSGVPVTASLAGLSKAYILEQIEAFRSGQRGNGPPATTQDMAEEARQLDAADVQLAAAYFASLKPAPRIRVVETSTVPETHWDYYVLVPDKSGAREPMGERVIEVPDDFSGYEMSDERVRYVAYVPRGSIARGAVLAARGDGAVQACEACHGADLRGAGNIPPLAGRSPTYLVRELILFRMGRRTNPEAVQMRAEAAHLTLRDMIALAAYAGSRRP</sequence>
<proteinExistence type="predicted"/>
<keyword evidence="8" id="KW-0732">Signal</keyword>
<protein>
    <submittedName>
        <fullName evidence="10">Cytochrome c</fullName>
    </submittedName>
</protein>
<accession>A0ABV3QCM8</accession>
<dbReference type="Gene3D" id="1.10.760.10">
    <property type="entry name" value="Cytochrome c-like domain"/>
    <property type="match status" value="2"/>
</dbReference>
<dbReference type="PANTHER" id="PTHR33751:SF9">
    <property type="entry name" value="CYTOCHROME C4"/>
    <property type="match status" value="1"/>
</dbReference>
<evidence type="ECO:0000313" key="11">
    <source>
        <dbReference type="Proteomes" id="UP001556220"/>
    </source>
</evidence>
<dbReference type="InterPro" id="IPR050597">
    <property type="entry name" value="Cytochrome_c_Oxidase_Subunit"/>
</dbReference>
<evidence type="ECO:0000256" key="7">
    <source>
        <dbReference type="SAM" id="MobiDB-lite"/>
    </source>
</evidence>
<feature type="chain" id="PRO_5045493763" evidence="8">
    <location>
        <begin position="23"/>
        <end position="335"/>
    </location>
</feature>
<keyword evidence="11" id="KW-1185">Reference proteome</keyword>
<feature type="region of interest" description="Disordered" evidence="7">
    <location>
        <begin position="45"/>
        <end position="70"/>
    </location>
</feature>
<dbReference type="Proteomes" id="UP001556220">
    <property type="component" value="Unassembled WGS sequence"/>
</dbReference>
<evidence type="ECO:0000313" key="10">
    <source>
        <dbReference type="EMBL" id="MEW9571339.1"/>
    </source>
</evidence>
<reference evidence="10 11" key="1">
    <citation type="submission" date="2024-06" db="EMBL/GenBank/DDBJ databases">
        <authorList>
            <person name="Woo H."/>
        </authorList>
    </citation>
    <scope>NUCLEOTIDE SEQUENCE [LARGE SCALE GENOMIC DNA]</scope>
    <source>
        <strain evidence="10 11">Si-c</strain>
    </source>
</reference>
<feature type="signal peptide" evidence="8">
    <location>
        <begin position="1"/>
        <end position="22"/>
    </location>
</feature>
<dbReference type="SUPFAM" id="SSF46626">
    <property type="entry name" value="Cytochrome c"/>
    <property type="match status" value="2"/>
</dbReference>
<dbReference type="InterPro" id="IPR036909">
    <property type="entry name" value="Cyt_c-like_dom_sf"/>
</dbReference>